<sequence>MTLVEMVAEVMAEHESTERRHQVKRRSSGKRLFRGTQEHSGEVSRETPQTSKPTLCTDRLDRGALHSSLCTDRLGRGALHSSLCTTCLESLTIHSKCV</sequence>
<evidence type="ECO:0000256" key="1">
    <source>
        <dbReference type="SAM" id="MobiDB-lite"/>
    </source>
</evidence>
<keyword evidence="3" id="KW-1185">Reference proteome</keyword>
<dbReference type="Proteomes" id="UP001283361">
    <property type="component" value="Unassembled WGS sequence"/>
</dbReference>
<accession>A0AAE0Y4T4</accession>
<dbReference type="AlphaFoldDB" id="A0AAE0Y4T4"/>
<comment type="caution">
    <text evidence="2">The sequence shown here is derived from an EMBL/GenBank/DDBJ whole genome shotgun (WGS) entry which is preliminary data.</text>
</comment>
<dbReference type="EMBL" id="JAWDGP010006910">
    <property type="protein sequence ID" value="KAK3733153.1"/>
    <property type="molecule type" value="Genomic_DNA"/>
</dbReference>
<protein>
    <submittedName>
        <fullName evidence="2">Uncharacterized protein</fullName>
    </submittedName>
</protein>
<proteinExistence type="predicted"/>
<feature type="region of interest" description="Disordered" evidence="1">
    <location>
        <begin position="12"/>
        <end position="58"/>
    </location>
</feature>
<evidence type="ECO:0000313" key="3">
    <source>
        <dbReference type="Proteomes" id="UP001283361"/>
    </source>
</evidence>
<feature type="compositionally biased region" description="Basic and acidic residues" evidence="1">
    <location>
        <begin position="36"/>
        <end position="45"/>
    </location>
</feature>
<organism evidence="2 3">
    <name type="scientific">Elysia crispata</name>
    <name type="common">lettuce slug</name>
    <dbReference type="NCBI Taxonomy" id="231223"/>
    <lineage>
        <taxon>Eukaryota</taxon>
        <taxon>Metazoa</taxon>
        <taxon>Spiralia</taxon>
        <taxon>Lophotrochozoa</taxon>
        <taxon>Mollusca</taxon>
        <taxon>Gastropoda</taxon>
        <taxon>Heterobranchia</taxon>
        <taxon>Euthyneura</taxon>
        <taxon>Panpulmonata</taxon>
        <taxon>Sacoglossa</taxon>
        <taxon>Placobranchoidea</taxon>
        <taxon>Plakobranchidae</taxon>
        <taxon>Elysia</taxon>
    </lineage>
</organism>
<feature type="compositionally biased region" description="Basic residues" evidence="1">
    <location>
        <begin position="21"/>
        <end position="33"/>
    </location>
</feature>
<gene>
    <name evidence="2" type="ORF">RRG08_046077</name>
</gene>
<evidence type="ECO:0000313" key="2">
    <source>
        <dbReference type="EMBL" id="KAK3733153.1"/>
    </source>
</evidence>
<reference evidence="2" key="1">
    <citation type="journal article" date="2023" name="G3 (Bethesda)">
        <title>A reference genome for the long-term kleptoplast-retaining sea slug Elysia crispata morphotype clarki.</title>
        <authorList>
            <person name="Eastman K.E."/>
            <person name="Pendleton A.L."/>
            <person name="Shaikh M.A."/>
            <person name="Suttiyut T."/>
            <person name="Ogas R."/>
            <person name="Tomko P."/>
            <person name="Gavelis G."/>
            <person name="Widhalm J.R."/>
            <person name="Wisecaver J.H."/>
        </authorList>
    </citation>
    <scope>NUCLEOTIDE SEQUENCE</scope>
    <source>
        <strain evidence="2">ECLA1</strain>
    </source>
</reference>
<name>A0AAE0Y4T4_9GAST</name>